<gene>
    <name evidence="3" type="ORF">HXK24_01055</name>
</gene>
<comment type="caution">
    <text evidence="3">The sequence shown here is derived from an EMBL/GenBank/DDBJ whole genome shotgun (WGS) entry which is preliminary data.</text>
</comment>
<dbReference type="Proteomes" id="UP000787322">
    <property type="component" value="Unassembled WGS sequence"/>
</dbReference>
<dbReference type="GO" id="GO:0046061">
    <property type="term" value="P:dATP catabolic process"/>
    <property type="evidence" value="ECO:0007669"/>
    <property type="project" value="TreeGrafter"/>
</dbReference>
<dbReference type="GO" id="GO:0046081">
    <property type="term" value="P:dUTP catabolic process"/>
    <property type="evidence" value="ECO:0007669"/>
    <property type="project" value="TreeGrafter"/>
</dbReference>
<protein>
    <submittedName>
        <fullName evidence="3">MazG family protein</fullName>
    </submittedName>
</protein>
<proteinExistence type="predicted"/>
<dbReference type="GO" id="GO:0046076">
    <property type="term" value="P:dTTP catabolic process"/>
    <property type="evidence" value="ECO:0007669"/>
    <property type="project" value="TreeGrafter"/>
</dbReference>
<evidence type="ECO:0000313" key="3">
    <source>
        <dbReference type="EMBL" id="MBF4802409.1"/>
    </source>
</evidence>
<feature type="domain" description="NTP pyrophosphohydrolase MazG-like" evidence="2">
    <location>
        <begin position="53"/>
        <end position="102"/>
    </location>
</feature>
<dbReference type="InterPro" id="IPR048011">
    <property type="entry name" value="NTP-PPase_MazG-like_C"/>
</dbReference>
<dbReference type="GO" id="GO:0046047">
    <property type="term" value="P:TTP catabolic process"/>
    <property type="evidence" value="ECO:0007669"/>
    <property type="project" value="TreeGrafter"/>
</dbReference>
<dbReference type="Pfam" id="PF03819">
    <property type="entry name" value="MazG"/>
    <property type="match status" value="2"/>
</dbReference>
<dbReference type="Gene3D" id="1.10.287.1080">
    <property type="entry name" value="MazG-like"/>
    <property type="match status" value="2"/>
</dbReference>
<dbReference type="GO" id="GO:0006203">
    <property type="term" value="P:dGTP catabolic process"/>
    <property type="evidence" value="ECO:0007669"/>
    <property type="project" value="TreeGrafter"/>
</dbReference>
<feature type="region of interest" description="Disordered" evidence="1">
    <location>
        <begin position="101"/>
        <end position="122"/>
    </location>
</feature>
<dbReference type="InterPro" id="IPR011551">
    <property type="entry name" value="NTP_PyrPHydrolase_MazG"/>
</dbReference>
<dbReference type="CDD" id="cd11529">
    <property type="entry name" value="NTP-PPase_MazG_Cterm"/>
    <property type="match status" value="1"/>
</dbReference>
<dbReference type="PANTHER" id="PTHR30522:SF0">
    <property type="entry name" value="NUCLEOSIDE TRIPHOSPHATE PYROPHOSPHOHYDROLASE"/>
    <property type="match status" value="1"/>
</dbReference>
<reference evidence="3" key="1">
    <citation type="submission" date="2020-04" db="EMBL/GenBank/DDBJ databases">
        <title>Deep metagenomics examines the oral microbiome during advanced dental caries in children, revealing novel taxa and co-occurrences with host molecules.</title>
        <authorList>
            <person name="Baker J.L."/>
            <person name="Morton J.T."/>
            <person name="Dinis M."/>
            <person name="Alvarez R."/>
            <person name="Tran N.C."/>
            <person name="Knight R."/>
            <person name="Edlund A."/>
        </authorList>
    </citation>
    <scope>NUCLEOTIDE SEQUENCE</scope>
    <source>
        <strain evidence="3">JCVI_3_bin.11</strain>
    </source>
</reference>
<evidence type="ECO:0000256" key="1">
    <source>
        <dbReference type="SAM" id="MobiDB-lite"/>
    </source>
</evidence>
<organism evidence="3 4">
    <name type="scientific">Lancefieldella parvula</name>
    <dbReference type="NCBI Taxonomy" id="1382"/>
    <lineage>
        <taxon>Bacteria</taxon>
        <taxon>Bacillati</taxon>
        <taxon>Actinomycetota</taxon>
        <taxon>Coriobacteriia</taxon>
        <taxon>Coriobacteriales</taxon>
        <taxon>Atopobiaceae</taxon>
        <taxon>Lancefieldella</taxon>
    </lineage>
</organism>
<dbReference type="NCBIfam" id="TIGR00444">
    <property type="entry name" value="mazG"/>
    <property type="match status" value="1"/>
</dbReference>
<dbReference type="GO" id="GO:0047429">
    <property type="term" value="F:nucleoside triphosphate diphosphatase activity"/>
    <property type="evidence" value="ECO:0007669"/>
    <property type="project" value="InterPro"/>
</dbReference>
<sequence>MTSDEKITQLATAVDEETKARPGAPQTHPEFDRLVRTIWRLRQEDGCPWDKEQTHRSISKNMIEEAYEAVEAIAEDSPEHLEEELGDVLEQVVLHSQIEADSGVAGGDSAGGARDRATGTADTRDRAAGFDIDDVCRALNQKLVRRHPHVFGPEACSTSSAAAVLDVWESVKAEERASAEDTVHTEGLLDSVPQSLPALMQAQKISKRAAKMGFEWASVADVWDKVAEERAEFDAEAPGTQQKTDEFGDILFALINVARWEGVDAEEALMNACRKFRARWSYMEKAAAERGFSLDEKPELQEDLWQEAKRHLDA</sequence>
<dbReference type="EMBL" id="JABZGU010000011">
    <property type="protein sequence ID" value="MBF4802409.1"/>
    <property type="molecule type" value="Genomic_DNA"/>
</dbReference>
<evidence type="ECO:0000259" key="2">
    <source>
        <dbReference type="Pfam" id="PF03819"/>
    </source>
</evidence>
<dbReference type="InterPro" id="IPR004518">
    <property type="entry name" value="MazG-like_dom"/>
</dbReference>
<feature type="domain" description="NTP pyrophosphohydrolase MazG-like" evidence="2">
    <location>
        <begin position="125"/>
        <end position="151"/>
    </location>
</feature>
<feature type="compositionally biased region" description="Basic and acidic residues" evidence="1">
    <location>
        <begin position="113"/>
        <end position="122"/>
    </location>
</feature>
<accession>A0A9D5X2M0</accession>
<dbReference type="InterPro" id="IPR048015">
    <property type="entry name" value="NTP-PPase_MazG-like_N"/>
</dbReference>
<dbReference type="GO" id="GO:0046052">
    <property type="term" value="P:UTP catabolic process"/>
    <property type="evidence" value="ECO:0007669"/>
    <property type="project" value="TreeGrafter"/>
</dbReference>
<evidence type="ECO:0000313" key="4">
    <source>
        <dbReference type="Proteomes" id="UP000787322"/>
    </source>
</evidence>
<name>A0A9D5X2M0_9ACTN</name>
<dbReference type="SUPFAM" id="SSF101386">
    <property type="entry name" value="all-alpha NTP pyrophosphatases"/>
    <property type="match status" value="2"/>
</dbReference>
<dbReference type="PANTHER" id="PTHR30522">
    <property type="entry name" value="NUCLEOSIDE TRIPHOSPHATE PYROPHOSPHOHYDROLASE"/>
    <property type="match status" value="1"/>
</dbReference>
<dbReference type="CDD" id="cd11528">
    <property type="entry name" value="NTP-PPase_MazG_Nterm"/>
    <property type="match status" value="1"/>
</dbReference>
<dbReference type="AlphaFoldDB" id="A0A9D5X2M0"/>